<organism evidence="2">
    <name type="scientific">Percolomonas cosmopolitus</name>
    <dbReference type="NCBI Taxonomy" id="63605"/>
    <lineage>
        <taxon>Eukaryota</taxon>
        <taxon>Discoba</taxon>
        <taxon>Heterolobosea</taxon>
        <taxon>Tetramitia</taxon>
        <taxon>Eutetramitia</taxon>
        <taxon>Percolomonadidae</taxon>
        <taxon>Percolomonas</taxon>
    </lineage>
</organism>
<reference evidence="2" key="1">
    <citation type="submission" date="2021-01" db="EMBL/GenBank/DDBJ databases">
        <authorList>
            <person name="Corre E."/>
            <person name="Pelletier E."/>
            <person name="Niang G."/>
            <person name="Scheremetjew M."/>
            <person name="Finn R."/>
            <person name="Kale V."/>
            <person name="Holt S."/>
            <person name="Cochrane G."/>
            <person name="Meng A."/>
            <person name="Brown T."/>
            <person name="Cohen L."/>
        </authorList>
    </citation>
    <scope>NUCLEOTIDE SEQUENCE</scope>
    <source>
        <strain evidence="2">WS</strain>
    </source>
</reference>
<proteinExistence type="predicted"/>
<protein>
    <submittedName>
        <fullName evidence="2">Uncharacterized protein</fullName>
    </submittedName>
</protein>
<feature type="compositionally biased region" description="Basic and acidic residues" evidence="1">
    <location>
        <begin position="81"/>
        <end position="100"/>
    </location>
</feature>
<dbReference type="EMBL" id="HBGD01005472">
    <property type="protein sequence ID" value="CAD9081297.1"/>
    <property type="molecule type" value="Transcribed_RNA"/>
</dbReference>
<evidence type="ECO:0000313" key="2">
    <source>
        <dbReference type="EMBL" id="CAD9081297.1"/>
    </source>
</evidence>
<gene>
    <name evidence="2" type="ORF">PCOS0759_LOCUS4537</name>
</gene>
<feature type="compositionally biased region" description="Basic and acidic residues" evidence="1">
    <location>
        <begin position="24"/>
        <end position="38"/>
    </location>
</feature>
<feature type="compositionally biased region" description="Basic residues" evidence="1">
    <location>
        <begin position="65"/>
        <end position="78"/>
    </location>
</feature>
<dbReference type="AlphaFoldDB" id="A0A7S1KQ26"/>
<name>A0A7S1KQ26_9EUKA</name>
<evidence type="ECO:0000256" key="1">
    <source>
        <dbReference type="SAM" id="MobiDB-lite"/>
    </source>
</evidence>
<accession>A0A7S1KQ26</accession>
<sequence>MAKSATTKKATTKKSTGKNTKNPYDWRENRSTPVDKSKRLANPKISEENIITGTRKRKSVDYRQHKVIKTSKKPKTPKSKNTLEGRQKSDKQEKTDKKSE</sequence>
<feature type="region of interest" description="Disordered" evidence="1">
    <location>
        <begin position="1"/>
        <end position="100"/>
    </location>
</feature>